<reference evidence="2 3" key="1">
    <citation type="submission" date="2018-08" db="EMBL/GenBank/DDBJ databases">
        <title>Meiothermus roseus NBRC 110900 genome sequencing project.</title>
        <authorList>
            <person name="Da Costa M.S."/>
            <person name="Albuquerque L."/>
            <person name="Raposo P."/>
            <person name="Froufe H.J.C."/>
            <person name="Barroso C.S."/>
            <person name="Egas C."/>
        </authorList>
    </citation>
    <scope>NUCLEOTIDE SEQUENCE [LARGE SCALE GENOMIC DNA]</scope>
    <source>
        <strain evidence="2 3">NBRC 110900</strain>
    </source>
</reference>
<protein>
    <recommendedName>
        <fullName evidence="1">PIN domain-containing protein</fullName>
    </recommendedName>
</protein>
<comment type="caution">
    <text evidence="2">The sequence shown here is derived from an EMBL/GenBank/DDBJ whole genome shotgun (WGS) entry which is preliminary data.</text>
</comment>
<accession>A0A399EN79</accession>
<dbReference type="InterPro" id="IPR002716">
    <property type="entry name" value="PIN_dom"/>
</dbReference>
<dbReference type="AlphaFoldDB" id="A0A399EN79"/>
<gene>
    <name evidence="2" type="ORF">Mrose_02441</name>
</gene>
<name>A0A399EN79_9DEIN</name>
<dbReference type="InterPro" id="IPR029060">
    <property type="entry name" value="PIN-like_dom_sf"/>
</dbReference>
<sequence>MSTGSPRLVLDAGPLIALFHAADHDHEAAVRGFHELAERNSRLIIPLPVLFEVYKWLLFEGGPAVARRALERMVEALEVVPIGYSDLEAIQVLLAGRPDWRGTLEDASVVLLALRAKAPVWTLNYRDLGVFRELSFWAG</sequence>
<dbReference type="Proteomes" id="UP000265341">
    <property type="component" value="Unassembled WGS sequence"/>
</dbReference>
<evidence type="ECO:0000313" key="3">
    <source>
        <dbReference type="Proteomes" id="UP000265341"/>
    </source>
</evidence>
<dbReference type="RefSeq" id="WP_119278663.1">
    <property type="nucleotide sequence ID" value="NZ_QWLA01000049.1"/>
</dbReference>
<evidence type="ECO:0000313" key="2">
    <source>
        <dbReference type="EMBL" id="RIH84973.1"/>
    </source>
</evidence>
<dbReference type="SUPFAM" id="SSF88723">
    <property type="entry name" value="PIN domain-like"/>
    <property type="match status" value="1"/>
</dbReference>
<keyword evidence="3" id="KW-1185">Reference proteome</keyword>
<evidence type="ECO:0000259" key="1">
    <source>
        <dbReference type="Pfam" id="PF01850"/>
    </source>
</evidence>
<feature type="domain" description="PIN" evidence="1">
    <location>
        <begin position="9"/>
        <end position="124"/>
    </location>
</feature>
<dbReference type="OrthoDB" id="25763at2"/>
<dbReference type="EMBL" id="QWLA01000049">
    <property type="protein sequence ID" value="RIH84973.1"/>
    <property type="molecule type" value="Genomic_DNA"/>
</dbReference>
<dbReference type="Pfam" id="PF01850">
    <property type="entry name" value="PIN"/>
    <property type="match status" value="1"/>
</dbReference>
<dbReference type="Gene3D" id="3.40.50.1010">
    <property type="entry name" value="5'-nuclease"/>
    <property type="match status" value="1"/>
</dbReference>
<organism evidence="2 3">
    <name type="scientific">Calidithermus roseus</name>
    <dbReference type="NCBI Taxonomy" id="1644118"/>
    <lineage>
        <taxon>Bacteria</taxon>
        <taxon>Thermotogati</taxon>
        <taxon>Deinococcota</taxon>
        <taxon>Deinococci</taxon>
        <taxon>Thermales</taxon>
        <taxon>Thermaceae</taxon>
        <taxon>Calidithermus</taxon>
    </lineage>
</organism>
<proteinExistence type="predicted"/>